<name>A0AAW8CNG3_9PAST</name>
<dbReference type="RefSeq" id="WP_211597763.1">
    <property type="nucleotide sequence ID" value="NZ_JAGRQI010000007.1"/>
</dbReference>
<evidence type="ECO:0000313" key="1">
    <source>
        <dbReference type="EMBL" id="MDP8187186.1"/>
    </source>
</evidence>
<dbReference type="AlphaFoldDB" id="A0AAW8CNG3"/>
<comment type="caution">
    <text evidence="1">The sequence shown here is derived from an EMBL/GenBank/DDBJ whole genome shotgun (WGS) entry which is preliminary data.</text>
</comment>
<gene>
    <name evidence="1" type="ORF">QJU78_05290</name>
</gene>
<sequence>MNGDFVTLWTLQPIEWYESLLKNKIIFAKPHLSELYMDNYPNFRNAYDWLMVQMEERINPKPLENIIPIWAWYHYENSNKKKPDLRHSGLLSKGTKAVRIEFKKAKDKVLFSDFELWHYVLNYWYISDTETDDNYFWSLLEKHQVNFVDKEKYPAEIRKKVEDSWQKIFDMDYYQEYSLKSFNEKSIQATFWSLYLSEIIKVEEFTAR</sequence>
<dbReference type="EMBL" id="JASAYJ010000008">
    <property type="protein sequence ID" value="MDP8187186.1"/>
    <property type="molecule type" value="Genomic_DNA"/>
</dbReference>
<evidence type="ECO:0000313" key="2">
    <source>
        <dbReference type="Proteomes" id="UP001230466"/>
    </source>
</evidence>
<protein>
    <submittedName>
        <fullName evidence="1">DUF3841 domain-containing protein</fullName>
    </submittedName>
</protein>
<reference evidence="1" key="1">
    <citation type="journal article" date="2023" name="Front. Microbiol.">
        <title>Phylogeography and host specificity of Pasteurellaceae pathogenic to sea-farmed fish in the north-east Atlantic.</title>
        <authorList>
            <person name="Gulla S."/>
            <person name="Colquhoun D.J."/>
            <person name="Olsen A.B."/>
            <person name="Spilsberg B."/>
            <person name="Lagesen K."/>
            <person name="Aakesson C.P."/>
            <person name="Strom S."/>
            <person name="Manji F."/>
            <person name="Birkbeck T.H."/>
            <person name="Nilsen H.K."/>
        </authorList>
    </citation>
    <scope>NUCLEOTIDE SEQUENCE</scope>
    <source>
        <strain evidence="1">VIB1234</strain>
    </source>
</reference>
<dbReference type="Proteomes" id="UP001230466">
    <property type="component" value="Unassembled WGS sequence"/>
</dbReference>
<dbReference type="InterPro" id="IPR024211">
    <property type="entry name" value="DUF3841"/>
</dbReference>
<accession>A0AAW8CNG3</accession>
<organism evidence="1 2">
    <name type="scientific">Pasteurella atlantica</name>
    <dbReference type="NCBI Taxonomy" id="2827233"/>
    <lineage>
        <taxon>Bacteria</taxon>
        <taxon>Pseudomonadati</taxon>
        <taxon>Pseudomonadota</taxon>
        <taxon>Gammaproteobacteria</taxon>
        <taxon>Pasteurellales</taxon>
        <taxon>Pasteurellaceae</taxon>
        <taxon>Pasteurella</taxon>
    </lineage>
</organism>
<proteinExistence type="predicted"/>
<dbReference type="Pfam" id="PF12952">
    <property type="entry name" value="DUF3841"/>
    <property type="match status" value="1"/>
</dbReference>